<dbReference type="Pfam" id="PF03708">
    <property type="entry name" value="Avian_gp85"/>
    <property type="match status" value="1"/>
</dbReference>
<protein>
    <submittedName>
        <fullName evidence="1">ERB1 protein</fullName>
    </submittedName>
</protein>
<comment type="caution">
    <text evidence="1">The sequence shown here is derived from an EMBL/GenBank/DDBJ whole genome shotgun (WGS) entry which is preliminary data.</text>
</comment>
<reference evidence="1 2" key="1">
    <citation type="submission" date="2019-09" db="EMBL/GenBank/DDBJ databases">
        <title>Bird 10,000 Genomes (B10K) Project - Family phase.</title>
        <authorList>
            <person name="Zhang G."/>
        </authorList>
    </citation>
    <scope>NUCLEOTIDE SEQUENCE [LARGE SCALE GENOMIC DNA]</scope>
    <source>
        <strain evidence="1">B10K-DU-002-01</strain>
        <tissue evidence="1">Muscle</tissue>
    </source>
</reference>
<feature type="non-terminal residue" evidence="1">
    <location>
        <position position="1"/>
    </location>
</feature>
<feature type="non-terminal residue" evidence="1">
    <location>
        <position position="241"/>
    </location>
</feature>
<name>A0A7L1C544_9PASS</name>
<keyword evidence="2" id="KW-1185">Reference proteome</keyword>
<gene>
    <name evidence="1" type="primary">Ervpablb1</name>
    <name evidence="1" type="ORF">ILLCLE_R14738</name>
</gene>
<accession>A0A7L1C544</accession>
<dbReference type="InterPro" id="IPR018154">
    <property type="entry name" value="TLV/ENV_coat_polyprotein"/>
</dbReference>
<dbReference type="EMBL" id="VXBB01017120">
    <property type="protein sequence ID" value="NXM61062.1"/>
    <property type="molecule type" value="Genomic_DNA"/>
</dbReference>
<dbReference type="InterPro" id="IPR005166">
    <property type="entry name" value="RSV_p95_env"/>
</dbReference>
<dbReference type="AlphaFoldDB" id="A0A7L1C544"/>
<organism evidence="1 2">
    <name type="scientific">Illadopsis cleaveri</name>
    <name type="common">blackcap illadopsis</name>
    <dbReference type="NCBI Taxonomy" id="201329"/>
    <lineage>
        <taxon>Eukaryota</taxon>
        <taxon>Metazoa</taxon>
        <taxon>Chordata</taxon>
        <taxon>Craniata</taxon>
        <taxon>Vertebrata</taxon>
        <taxon>Euteleostomi</taxon>
        <taxon>Archelosauria</taxon>
        <taxon>Archosauria</taxon>
        <taxon>Dinosauria</taxon>
        <taxon>Saurischia</taxon>
        <taxon>Theropoda</taxon>
        <taxon>Coelurosauria</taxon>
        <taxon>Aves</taxon>
        <taxon>Neognathae</taxon>
        <taxon>Neoaves</taxon>
        <taxon>Telluraves</taxon>
        <taxon>Australaves</taxon>
        <taxon>Passeriformes</taxon>
        <taxon>Sylvioidea</taxon>
        <taxon>Timaliidae</taxon>
        <taxon>Illadopsis</taxon>
    </lineage>
</organism>
<evidence type="ECO:0000313" key="2">
    <source>
        <dbReference type="Proteomes" id="UP000534634"/>
    </source>
</evidence>
<proteinExistence type="predicted"/>
<dbReference type="SUPFAM" id="SSF58069">
    <property type="entry name" value="Virus ectodomain"/>
    <property type="match status" value="1"/>
</dbReference>
<evidence type="ECO:0000313" key="1">
    <source>
        <dbReference type="EMBL" id="NXM61062.1"/>
    </source>
</evidence>
<sequence>LESIKNQMTVWNNGTPKALPPNVFLICGDRAWQGIPSNVSGSPCYLGKLTLLAPSMRQWLDMTMADHVRRQKRSLGLTPKGNDKVELMSVTARTLLSIFAPGAAAGSALKNLACFACWAEKQSHATTMVIEELLMDQNSFRHAILQNRAAIDFLLLAQGHGCEDFEGMCYMNLSDHSKSIHKKLQYPRQQVQCIQQEQGLLDNWLTNWFGNITNWLEELIIEGLRFCGYLLILVLVGCLTR</sequence>
<dbReference type="Proteomes" id="UP000534634">
    <property type="component" value="Unassembled WGS sequence"/>
</dbReference>
<dbReference type="PANTHER" id="PTHR10424">
    <property type="entry name" value="VIRAL ENVELOPE PROTEIN"/>
    <property type="match status" value="1"/>
</dbReference>
<dbReference type="Gene3D" id="1.10.287.210">
    <property type="match status" value="1"/>
</dbReference>